<evidence type="ECO:0000313" key="3">
    <source>
        <dbReference type="Proteomes" id="UP000002145"/>
    </source>
</evidence>
<dbReference type="InterPro" id="IPR003615">
    <property type="entry name" value="HNH_nuc"/>
</dbReference>
<reference evidence="3" key="1">
    <citation type="submission" date="2007-02" db="EMBL/GenBank/DDBJ databases">
        <title>Complete sequence of Clostridium thermocellum ATCC 27405.</title>
        <authorList>
            <consortium name="US DOE Joint Genome Institute"/>
            <person name="Copeland A."/>
            <person name="Lucas S."/>
            <person name="Lapidus A."/>
            <person name="Barry K."/>
            <person name="Detter J.C."/>
            <person name="Glavina del Rio T."/>
            <person name="Hammon N."/>
            <person name="Israni S."/>
            <person name="Dalin E."/>
            <person name="Tice H."/>
            <person name="Pitluck S."/>
            <person name="Chertkov O."/>
            <person name="Brettin T."/>
            <person name="Bruce D."/>
            <person name="Han C."/>
            <person name="Tapia R."/>
            <person name="Gilna P."/>
            <person name="Schmutz J."/>
            <person name="Larimer F."/>
            <person name="Land M."/>
            <person name="Hauser L."/>
            <person name="Kyrpides N."/>
            <person name="Mikhailova N."/>
            <person name="Wu J.H.D."/>
            <person name="Newcomb M."/>
            <person name="Richardson P."/>
        </authorList>
    </citation>
    <scope>NUCLEOTIDE SEQUENCE [LARGE SCALE GENOMIC DNA]</scope>
    <source>
        <strain evidence="3">ATCC 27405 / DSM 1237 / JCM 9322 / NBRC 103400 / NCIMB 10682 / NRRL B-4536 / VPI 7372</strain>
    </source>
</reference>
<keyword evidence="2" id="KW-0255">Endonuclease</keyword>
<sequence>MIRLTKIKRYCQWCDDEFYVYKSQIRNNGGKFCSKSCRMSYRNKIDNPAWQSEVRLKISVNHADVSGKNNPMYGKKGSLAPSYIDGRSFISGDVWRRIALANKPKRCEVCGKEEEGTRLHIHHKDKNRNNNNLNNLQVVCARCHNNILHPRRRDSLGRFIEGVV</sequence>
<dbReference type="EMBL" id="CP000568">
    <property type="protein sequence ID" value="ABN52924.1"/>
    <property type="molecule type" value="Genomic_DNA"/>
</dbReference>
<organism evidence="2 3">
    <name type="scientific">Acetivibrio thermocellus (strain ATCC 27405 / DSM 1237 / JCM 9322 / NBRC 103400 / NCIMB 10682 / NRRL B-4536 / VPI 7372)</name>
    <name type="common">Clostridium thermocellum</name>
    <dbReference type="NCBI Taxonomy" id="203119"/>
    <lineage>
        <taxon>Bacteria</taxon>
        <taxon>Bacillati</taxon>
        <taxon>Bacillota</taxon>
        <taxon>Clostridia</taxon>
        <taxon>Eubacteriales</taxon>
        <taxon>Oscillospiraceae</taxon>
        <taxon>Acetivibrio</taxon>
    </lineage>
</organism>
<evidence type="ECO:0000259" key="1">
    <source>
        <dbReference type="SMART" id="SM00507"/>
    </source>
</evidence>
<dbReference type="STRING" id="203119.Cthe_1703"/>
<dbReference type="GO" id="GO:0008270">
    <property type="term" value="F:zinc ion binding"/>
    <property type="evidence" value="ECO:0007669"/>
    <property type="project" value="InterPro"/>
</dbReference>
<dbReference type="Pfam" id="PF01844">
    <property type="entry name" value="HNH"/>
    <property type="match status" value="1"/>
</dbReference>
<gene>
    <name evidence="2" type="ordered locus">Cthe_1703</name>
</gene>
<reference evidence="2 3" key="2">
    <citation type="journal article" date="2013" name="Biotechnol. Biofuels">
        <title>Global transcriptome analysis of Clostridium thermocellum ATCC 27405 during growth on dilute acid pretreated Populus and switchgrass.</title>
        <authorList>
            <person name="Wilson C.M."/>
            <person name="Rodriguez M.Jr."/>
            <person name="Johnson C.M."/>
            <person name="Martin S.L."/>
            <person name="Chu T.M."/>
            <person name="Wolfinger R.D."/>
            <person name="Hauser L.J."/>
            <person name="Land M.L."/>
            <person name="Klingeman D.M."/>
            <person name="Syed M.H."/>
            <person name="Ragauskas A.J."/>
            <person name="Tschaplinski T.J."/>
            <person name="Mielenz J.R."/>
            <person name="Brown S.D."/>
        </authorList>
    </citation>
    <scope>NUCLEOTIDE SEQUENCE [LARGE SCALE GENOMIC DNA]</scope>
    <source>
        <strain evidence="3">ATCC 27405 / DSM 1237 / JCM 9322 / NBRC 103400 / NCIMB 10682 / NRRL B-4536 / VPI 7372</strain>
    </source>
</reference>
<feature type="domain" description="HNH nuclease" evidence="1">
    <location>
        <begin position="95"/>
        <end position="145"/>
    </location>
</feature>
<dbReference type="KEGG" id="cth:Cthe_1703"/>
<keyword evidence="2" id="KW-0378">Hydrolase</keyword>
<dbReference type="Proteomes" id="UP000002145">
    <property type="component" value="Chromosome"/>
</dbReference>
<dbReference type="HOGENOM" id="CLU_1616187_0_0_9"/>
<accession>A3DG45</accession>
<keyword evidence="2" id="KW-0540">Nuclease</keyword>
<dbReference type="GO" id="GO:0004519">
    <property type="term" value="F:endonuclease activity"/>
    <property type="evidence" value="ECO:0007669"/>
    <property type="project" value="UniProtKB-KW"/>
</dbReference>
<protein>
    <submittedName>
        <fullName evidence="2">HNH endonuclease</fullName>
    </submittedName>
</protein>
<dbReference type="Gene3D" id="1.10.30.50">
    <property type="match status" value="1"/>
</dbReference>
<dbReference type="AlphaFoldDB" id="A3DG45"/>
<dbReference type="SMART" id="SM00507">
    <property type="entry name" value="HNHc"/>
    <property type="match status" value="1"/>
</dbReference>
<proteinExistence type="predicted"/>
<dbReference type="CDD" id="cd00085">
    <property type="entry name" value="HNHc"/>
    <property type="match status" value="1"/>
</dbReference>
<name>A3DG45_ACET2</name>
<dbReference type="GO" id="GO:0003676">
    <property type="term" value="F:nucleic acid binding"/>
    <property type="evidence" value="ECO:0007669"/>
    <property type="project" value="InterPro"/>
</dbReference>
<evidence type="ECO:0000313" key="2">
    <source>
        <dbReference type="EMBL" id="ABN52924.1"/>
    </source>
</evidence>
<keyword evidence="3" id="KW-1185">Reference proteome</keyword>
<dbReference type="InterPro" id="IPR002711">
    <property type="entry name" value="HNH"/>
</dbReference>